<name>A0A0L6JME0_9FIRM</name>
<dbReference type="Gene3D" id="3.30.420.10">
    <property type="entry name" value="Ribonuclease H-like superfamily/Ribonuclease H"/>
    <property type="match status" value="1"/>
</dbReference>
<dbReference type="OrthoDB" id="9775203at2"/>
<sequence>MKLIAIKTENGNLTGDIAFYCRVLKVSRQGFYNHLEAQKKPWKYEALAAEIYEIIDEDECNDTYGRYRMHKALEIKKEMVEGEFPHIPCERTVYRIMERLGIAHTPKHKPNGITKADREAMKSDDKIKRDFTAERPLEKAVTDITEIQTADGKLYISAIEDCFDNAILGISMADNMKTGLCVDTLKSAIMAYPGLRGAVIHSDRGSQYTSGEYRQEIERYGIIQSMNSAGGRCHDNAKCESLWGRFKEELLYDRYDTKKMPMKVVKSLIWRYFMSYWNNRRICSANGGLPPMVKRKKFYEEQYSKTA</sequence>
<dbReference type="PROSITE" id="PS50994">
    <property type="entry name" value="INTEGRASE"/>
    <property type="match status" value="1"/>
</dbReference>
<protein>
    <submittedName>
        <fullName evidence="2">Integrase catalytic region</fullName>
    </submittedName>
</protein>
<reference evidence="3" key="1">
    <citation type="submission" date="2015-07" db="EMBL/GenBank/DDBJ databases">
        <title>Near-Complete Genome Sequence of the Cellulolytic Bacterium Bacteroides (Pseudobacteroides) cellulosolvens ATCC 35603.</title>
        <authorList>
            <person name="Dassa B."/>
            <person name="Utturkar S.M."/>
            <person name="Klingeman D.M."/>
            <person name="Hurt R.A."/>
            <person name="Keller M."/>
            <person name="Xu J."/>
            <person name="Reddy Y.H.K."/>
            <person name="Borovok I."/>
            <person name="Grinberg I.R."/>
            <person name="Lamed R."/>
            <person name="Zhivin O."/>
            <person name="Bayer E.A."/>
            <person name="Brown S.D."/>
        </authorList>
    </citation>
    <scope>NUCLEOTIDE SEQUENCE [LARGE SCALE GENOMIC DNA]</scope>
    <source>
        <strain evidence="3">DSM 2933</strain>
    </source>
</reference>
<dbReference type="Pfam" id="PF00665">
    <property type="entry name" value="rve"/>
    <property type="match status" value="1"/>
</dbReference>
<dbReference type="SUPFAM" id="SSF53098">
    <property type="entry name" value="Ribonuclease H-like"/>
    <property type="match status" value="1"/>
</dbReference>
<comment type="caution">
    <text evidence="2">The sequence shown here is derived from an EMBL/GenBank/DDBJ whole genome shotgun (WGS) entry which is preliminary data.</text>
</comment>
<dbReference type="AlphaFoldDB" id="A0A0L6JME0"/>
<proteinExistence type="predicted"/>
<dbReference type="PATRIC" id="fig|398512.5.peg.2281"/>
<dbReference type="GO" id="GO:0003676">
    <property type="term" value="F:nucleic acid binding"/>
    <property type="evidence" value="ECO:0007669"/>
    <property type="project" value="InterPro"/>
</dbReference>
<evidence type="ECO:0000313" key="2">
    <source>
        <dbReference type="EMBL" id="KNY26923.1"/>
    </source>
</evidence>
<evidence type="ECO:0000313" key="3">
    <source>
        <dbReference type="Proteomes" id="UP000036923"/>
    </source>
</evidence>
<organism evidence="2 3">
    <name type="scientific">Pseudobacteroides cellulosolvens ATCC 35603 = DSM 2933</name>
    <dbReference type="NCBI Taxonomy" id="398512"/>
    <lineage>
        <taxon>Bacteria</taxon>
        <taxon>Bacillati</taxon>
        <taxon>Bacillota</taxon>
        <taxon>Clostridia</taxon>
        <taxon>Eubacteriales</taxon>
        <taxon>Oscillospiraceae</taxon>
        <taxon>Pseudobacteroides</taxon>
    </lineage>
</organism>
<dbReference type="PANTHER" id="PTHR46889">
    <property type="entry name" value="TRANSPOSASE INSF FOR INSERTION SEQUENCE IS3B-RELATED"/>
    <property type="match status" value="1"/>
</dbReference>
<dbReference type="NCBIfam" id="NF033516">
    <property type="entry name" value="transpos_IS3"/>
    <property type="match status" value="1"/>
</dbReference>
<accession>A0A0L6JME0</accession>
<dbReference type="InterPro" id="IPR012337">
    <property type="entry name" value="RNaseH-like_sf"/>
</dbReference>
<dbReference type="PANTHER" id="PTHR46889:SF5">
    <property type="entry name" value="INTEGRASE PROTEIN"/>
    <property type="match status" value="1"/>
</dbReference>
<dbReference type="InterPro" id="IPR001584">
    <property type="entry name" value="Integrase_cat-core"/>
</dbReference>
<dbReference type="EMBL" id="LGTC01000001">
    <property type="protein sequence ID" value="KNY26923.1"/>
    <property type="molecule type" value="Genomic_DNA"/>
</dbReference>
<keyword evidence="3" id="KW-1185">Reference proteome</keyword>
<feature type="domain" description="Integrase catalytic" evidence="1">
    <location>
        <begin position="132"/>
        <end position="299"/>
    </location>
</feature>
<dbReference type="InterPro" id="IPR036397">
    <property type="entry name" value="RNaseH_sf"/>
</dbReference>
<gene>
    <name evidence="2" type="ORF">Bccel_2188</name>
</gene>
<dbReference type="InterPro" id="IPR048020">
    <property type="entry name" value="Transpos_IS3"/>
</dbReference>
<evidence type="ECO:0000259" key="1">
    <source>
        <dbReference type="PROSITE" id="PS50994"/>
    </source>
</evidence>
<dbReference type="Proteomes" id="UP000036923">
    <property type="component" value="Unassembled WGS sequence"/>
</dbReference>
<dbReference type="GO" id="GO:0015074">
    <property type="term" value="P:DNA integration"/>
    <property type="evidence" value="ECO:0007669"/>
    <property type="project" value="InterPro"/>
</dbReference>
<dbReference type="STRING" id="398512.Bccel_2188"/>
<dbReference type="InterPro" id="IPR050900">
    <property type="entry name" value="Transposase_IS3/IS150/IS904"/>
</dbReference>
<dbReference type="eggNOG" id="COG2801">
    <property type="taxonomic scope" value="Bacteria"/>
</dbReference>
<dbReference type="RefSeq" id="WP_036945702.1">
    <property type="nucleotide sequence ID" value="NZ_JQKC01000069.1"/>
</dbReference>